<dbReference type="EMBL" id="JARBJD010000146">
    <property type="protein sequence ID" value="KAK2949916.1"/>
    <property type="molecule type" value="Genomic_DNA"/>
</dbReference>
<organism evidence="2 3">
    <name type="scientific">Blattamonas nauphoetae</name>
    <dbReference type="NCBI Taxonomy" id="2049346"/>
    <lineage>
        <taxon>Eukaryota</taxon>
        <taxon>Metamonada</taxon>
        <taxon>Preaxostyla</taxon>
        <taxon>Oxymonadida</taxon>
        <taxon>Blattamonas</taxon>
    </lineage>
</organism>
<dbReference type="PANTHER" id="PTHR15615:SF108">
    <property type="entry name" value="PROTEIN CNPPD1"/>
    <property type="match status" value="1"/>
</dbReference>
<feature type="compositionally biased region" description="Low complexity" evidence="1">
    <location>
        <begin position="10"/>
        <end position="24"/>
    </location>
</feature>
<gene>
    <name evidence="2" type="ORF">BLNAU_15145</name>
</gene>
<evidence type="ECO:0000256" key="1">
    <source>
        <dbReference type="SAM" id="MobiDB-lite"/>
    </source>
</evidence>
<feature type="region of interest" description="Disordered" evidence="1">
    <location>
        <begin position="1"/>
        <end position="40"/>
    </location>
</feature>
<sequence>MQSPPVPTQPSSLRPRPPRSLGSSAKSTPKRPSKHDALPAVYPTCPPMPPNHPVHQPERIDRTVQKLTKNFLTPFLYSKPTGSIPPEVSGEATPLCEECYTRLAKLPLFQCAQLNPMMPQNEFDGFVGQMLAVLSSAFRIRRVELLSGVVIYEDICNTHWNHQYFNLIRNNLHATLLVCVMLSHKFSCDTPIRNECFASSFGVPLFLLNELELGVLELRRFNINVSRNQYLEIATRLQVTP</sequence>
<name>A0ABQ9XI10_9EUKA</name>
<dbReference type="Gene3D" id="1.10.472.10">
    <property type="entry name" value="Cyclin-like"/>
    <property type="match status" value="1"/>
</dbReference>
<reference evidence="2 3" key="1">
    <citation type="journal article" date="2022" name="bioRxiv">
        <title>Genomics of Preaxostyla Flagellates Illuminates Evolutionary Transitions and the Path Towards Mitochondrial Loss.</title>
        <authorList>
            <person name="Novak L.V.F."/>
            <person name="Treitli S.C."/>
            <person name="Pyrih J."/>
            <person name="Halakuc P."/>
            <person name="Pipaliya S.V."/>
            <person name="Vacek V."/>
            <person name="Brzon O."/>
            <person name="Soukal P."/>
            <person name="Eme L."/>
            <person name="Dacks J.B."/>
            <person name="Karnkowska A."/>
            <person name="Elias M."/>
            <person name="Hampl V."/>
        </authorList>
    </citation>
    <scope>NUCLEOTIDE SEQUENCE [LARGE SCALE GENOMIC DNA]</scope>
    <source>
        <strain evidence="2">NAU3</strain>
        <tissue evidence="2">Gut</tissue>
    </source>
</reference>
<keyword evidence="3" id="KW-1185">Reference proteome</keyword>
<proteinExistence type="predicted"/>
<evidence type="ECO:0000313" key="2">
    <source>
        <dbReference type="EMBL" id="KAK2949916.1"/>
    </source>
</evidence>
<dbReference type="Proteomes" id="UP001281761">
    <property type="component" value="Unassembled WGS sequence"/>
</dbReference>
<protein>
    <submittedName>
        <fullName evidence="2">Uncharacterized protein</fullName>
    </submittedName>
</protein>
<dbReference type="InterPro" id="IPR013922">
    <property type="entry name" value="Cyclin_PHO80-like"/>
</dbReference>
<dbReference type="PANTHER" id="PTHR15615">
    <property type="match status" value="1"/>
</dbReference>
<comment type="caution">
    <text evidence="2">The sequence shown here is derived from an EMBL/GenBank/DDBJ whole genome shotgun (WGS) entry which is preliminary data.</text>
</comment>
<evidence type="ECO:0000313" key="3">
    <source>
        <dbReference type="Proteomes" id="UP001281761"/>
    </source>
</evidence>
<accession>A0ABQ9XI10</accession>
<dbReference type="Pfam" id="PF08613">
    <property type="entry name" value="Cyclin"/>
    <property type="match status" value="1"/>
</dbReference>